<comment type="similarity">
    <text evidence="2">Belongs to the ATPase delta chain family.</text>
</comment>
<proteinExistence type="inferred from homology"/>
<dbReference type="NCBIfam" id="TIGR01145">
    <property type="entry name" value="ATP_synt_delta"/>
    <property type="match status" value="1"/>
</dbReference>
<evidence type="ECO:0000256" key="1">
    <source>
        <dbReference type="ARBA" id="ARBA00004370"/>
    </source>
</evidence>
<evidence type="ECO:0000313" key="9">
    <source>
        <dbReference type="EMBL" id="ODQ66090.1"/>
    </source>
</evidence>
<keyword evidence="8" id="KW-0066">ATP synthesis</keyword>
<evidence type="ECO:0000256" key="8">
    <source>
        <dbReference type="ARBA" id="ARBA00023310"/>
    </source>
</evidence>
<gene>
    <name evidence="9" type="ORF">NADFUDRAFT_24076</name>
</gene>
<evidence type="ECO:0000313" key="10">
    <source>
        <dbReference type="Proteomes" id="UP000095009"/>
    </source>
</evidence>
<evidence type="ECO:0000256" key="3">
    <source>
        <dbReference type="ARBA" id="ARBA00014723"/>
    </source>
</evidence>
<sequence length="201" mass="20943">MAVRGMATATKSSVPPVQLFGLDGTYASALYTAAAKSSALEAVEKSLSKLKSIVSKDPKLAEIIANPALSQSDKTAIVEIITKAASLDSASANLLSVLAENNRLAILPEVLSKYETLVNAYHGLVEATVTSAQSLDAKTLSTIEAALAASEFVGEGKKLQLTNKVNSDILGGLVVEIGDKTVDLSVQTKVTRLNQALNESI</sequence>
<dbReference type="OrthoDB" id="1262810at2759"/>
<dbReference type="SUPFAM" id="SSF47928">
    <property type="entry name" value="N-terminal domain of the delta subunit of the F1F0-ATP synthase"/>
    <property type="match status" value="1"/>
</dbReference>
<evidence type="ECO:0000256" key="2">
    <source>
        <dbReference type="ARBA" id="ARBA00007046"/>
    </source>
</evidence>
<keyword evidence="4" id="KW-0813">Transport</keyword>
<dbReference type="InterPro" id="IPR020781">
    <property type="entry name" value="ATPase_OSCP/d_CS"/>
</dbReference>
<dbReference type="STRING" id="857566.A0A1E3PLD1"/>
<dbReference type="GO" id="GO:0016020">
    <property type="term" value="C:membrane"/>
    <property type="evidence" value="ECO:0007669"/>
    <property type="project" value="UniProtKB-SubCell"/>
</dbReference>
<name>A0A1E3PLD1_9ASCO</name>
<dbReference type="Proteomes" id="UP000095009">
    <property type="component" value="Unassembled WGS sequence"/>
</dbReference>
<evidence type="ECO:0000256" key="6">
    <source>
        <dbReference type="ARBA" id="ARBA00023065"/>
    </source>
</evidence>
<comment type="subcellular location">
    <subcellularLocation>
        <location evidence="1">Membrane</location>
    </subcellularLocation>
</comment>
<evidence type="ECO:0000256" key="4">
    <source>
        <dbReference type="ARBA" id="ARBA00022448"/>
    </source>
</evidence>
<keyword evidence="5" id="KW-0375">Hydrogen ion transport</keyword>
<dbReference type="InterPro" id="IPR000711">
    <property type="entry name" value="ATPase_OSCP/dsu"/>
</dbReference>
<dbReference type="AlphaFoldDB" id="A0A1E3PLD1"/>
<dbReference type="PROSITE" id="PS00389">
    <property type="entry name" value="ATPASE_DELTA"/>
    <property type="match status" value="1"/>
</dbReference>
<dbReference type="PRINTS" id="PR00125">
    <property type="entry name" value="ATPASEDELTA"/>
</dbReference>
<dbReference type="Pfam" id="PF00213">
    <property type="entry name" value="OSCP"/>
    <property type="match status" value="1"/>
</dbReference>
<accession>A0A1E3PLD1</accession>
<organism evidence="9 10">
    <name type="scientific">Nadsonia fulvescens var. elongata DSM 6958</name>
    <dbReference type="NCBI Taxonomy" id="857566"/>
    <lineage>
        <taxon>Eukaryota</taxon>
        <taxon>Fungi</taxon>
        <taxon>Dikarya</taxon>
        <taxon>Ascomycota</taxon>
        <taxon>Saccharomycotina</taxon>
        <taxon>Dipodascomycetes</taxon>
        <taxon>Dipodascales</taxon>
        <taxon>Dipodascales incertae sedis</taxon>
        <taxon>Nadsonia</taxon>
    </lineage>
</organism>
<evidence type="ECO:0000256" key="5">
    <source>
        <dbReference type="ARBA" id="ARBA00022781"/>
    </source>
</evidence>
<dbReference type="GO" id="GO:0046933">
    <property type="term" value="F:proton-transporting ATP synthase activity, rotational mechanism"/>
    <property type="evidence" value="ECO:0007669"/>
    <property type="project" value="InterPro"/>
</dbReference>
<keyword evidence="7" id="KW-0472">Membrane</keyword>
<dbReference type="PANTHER" id="PTHR11910">
    <property type="entry name" value="ATP SYNTHASE DELTA CHAIN"/>
    <property type="match status" value="1"/>
</dbReference>
<dbReference type="HAMAP" id="MF_01416">
    <property type="entry name" value="ATP_synth_delta_bact"/>
    <property type="match status" value="1"/>
</dbReference>
<protein>
    <recommendedName>
        <fullName evidence="3">ATP synthase subunit 5, mitochondrial</fullName>
    </recommendedName>
</protein>
<dbReference type="EMBL" id="KV454409">
    <property type="protein sequence ID" value="ODQ66090.1"/>
    <property type="molecule type" value="Genomic_DNA"/>
</dbReference>
<keyword evidence="10" id="KW-1185">Reference proteome</keyword>
<keyword evidence="6" id="KW-0406">Ion transport</keyword>
<evidence type="ECO:0000256" key="7">
    <source>
        <dbReference type="ARBA" id="ARBA00023136"/>
    </source>
</evidence>
<dbReference type="InterPro" id="IPR026015">
    <property type="entry name" value="ATP_synth_OSCP/delta_N_sf"/>
</dbReference>
<dbReference type="Gene3D" id="1.10.520.20">
    <property type="entry name" value="N-terminal domain of the delta subunit of the F1F0-ATP synthase"/>
    <property type="match status" value="1"/>
</dbReference>
<reference evidence="9 10" key="1">
    <citation type="journal article" date="2016" name="Proc. Natl. Acad. Sci. U.S.A.">
        <title>Comparative genomics of biotechnologically important yeasts.</title>
        <authorList>
            <person name="Riley R."/>
            <person name="Haridas S."/>
            <person name="Wolfe K.H."/>
            <person name="Lopes M.R."/>
            <person name="Hittinger C.T."/>
            <person name="Goeker M."/>
            <person name="Salamov A.A."/>
            <person name="Wisecaver J.H."/>
            <person name="Long T.M."/>
            <person name="Calvey C.H."/>
            <person name="Aerts A.L."/>
            <person name="Barry K.W."/>
            <person name="Choi C."/>
            <person name="Clum A."/>
            <person name="Coughlan A.Y."/>
            <person name="Deshpande S."/>
            <person name="Douglass A.P."/>
            <person name="Hanson S.J."/>
            <person name="Klenk H.-P."/>
            <person name="LaButti K.M."/>
            <person name="Lapidus A."/>
            <person name="Lindquist E.A."/>
            <person name="Lipzen A.M."/>
            <person name="Meier-Kolthoff J.P."/>
            <person name="Ohm R.A."/>
            <person name="Otillar R.P."/>
            <person name="Pangilinan J.L."/>
            <person name="Peng Y."/>
            <person name="Rokas A."/>
            <person name="Rosa C.A."/>
            <person name="Scheuner C."/>
            <person name="Sibirny A.A."/>
            <person name="Slot J.C."/>
            <person name="Stielow J.B."/>
            <person name="Sun H."/>
            <person name="Kurtzman C.P."/>
            <person name="Blackwell M."/>
            <person name="Grigoriev I.V."/>
            <person name="Jeffries T.W."/>
        </authorList>
    </citation>
    <scope>NUCLEOTIDE SEQUENCE [LARGE SCALE GENOMIC DNA]</scope>
    <source>
        <strain evidence="9 10">DSM 6958</strain>
    </source>
</reference>